<organism evidence="1 2">
    <name type="scientific">Melipona bicolor</name>
    <dbReference type="NCBI Taxonomy" id="60889"/>
    <lineage>
        <taxon>Eukaryota</taxon>
        <taxon>Metazoa</taxon>
        <taxon>Ecdysozoa</taxon>
        <taxon>Arthropoda</taxon>
        <taxon>Hexapoda</taxon>
        <taxon>Insecta</taxon>
        <taxon>Pterygota</taxon>
        <taxon>Neoptera</taxon>
        <taxon>Endopterygota</taxon>
        <taxon>Hymenoptera</taxon>
        <taxon>Apocrita</taxon>
        <taxon>Aculeata</taxon>
        <taxon>Apoidea</taxon>
        <taxon>Anthophila</taxon>
        <taxon>Apidae</taxon>
        <taxon>Melipona</taxon>
    </lineage>
</organism>
<keyword evidence="2" id="KW-1185">Reference proteome</keyword>
<accession>A0AA40GFQ2</accession>
<sequence>MRREARKLPLPFAEVDCKISEETGETGAARRNPERAKEAEGRLARYFGLRGGCVAVVLMKARAGALRAGRASGSSLLCRHVAPLDYLDTV</sequence>
<gene>
    <name evidence="1" type="ORF">K0M31_001490</name>
</gene>
<name>A0AA40GFQ2_9HYME</name>
<comment type="caution">
    <text evidence="1">The sequence shown here is derived from an EMBL/GenBank/DDBJ whole genome shotgun (WGS) entry which is preliminary data.</text>
</comment>
<evidence type="ECO:0000313" key="2">
    <source>
        <dbReference type="Proteomes" id="UP001177670"/>
    </source>
</evidence>
<evidence type="ECO:0000313" key="1">
    <source>
        <dbReference type="EMBL" id="KAK1136962.1"/>
    </source>
</evidence>
<dbReference type="Proteomes" id="UP001177670">
    <property type="component" value="Unassembled WGS sequence"/>
</dbReference>
<dbReference type="AlphaFoldDB" id="A0AA40GFQ2"/>
<reference evidence="1" key="1">
    <citation type="submission" date="2021-10" db="EMBL/GenBank/DDBJ databases">
        <title>Melipona bicolor Genome sequencing and assembly.</title>
        <authorList>
            <person name="Araujo N.S."/>
            <person name="Arias M.C."/>
        </authorList>
    </citation>
    <scope>NUCLEOTIDE SEQUENCE</scope>
    <source>
        <strain evidence="1">USP_2M_L1-L4_2017</strain>
        <tissue evidence="1">Whole body</tissue>
    </source>
</reference>
<dbReference type="EMBL" id="JAHYIQ010000001">
    <property type="protein sequence ID" value="KAK1136962.1"/>
    <property type="molecule type" value="Genomic_DNA"/>
</dbReference>
<protein>
    <submittedName>
        <fullName evidence="1">Uncharacterized protein</fullName>
    </submittedName>
</protein>
<proteinExistence type="predicted"/>